<dbReference type="PANTHER" id="PTHR35995">
    <property type="entry name" value="OS04G0690500 PROTEIN"/>
    <property type="match status" value="1"/>
</dbReference>
<sequence>MNVHGGEKYSSPCCSFHPKERVVGICALCLRERLLDLASKQAHHDYIPNKETSSRRPFGTALARKTTTSISLPRVFALGSFLRLDTRRPDDDDDRGSIASLDDSFISIKFDDGETSWESARKKKKEESAAANIRRQQGKALMEHPKPRPTSLRWRKRMDQLLQLVRWKRTSATASHAAMAAKSEAGRRRRKRWIMGSLTAMRRTRE</sequence>
<organism evidence="2 3">
    <name type="scientific">Iris pallida</name>
    <name type="common">Sweet iris</name>
    <dbReference type="NCBI Taxonomy" id="29817"/>
    <lineage>
        <taxon>Eukaryota</taxon>
        <taxon>Viridiplantae</taxon>
        <taxon>Streptophyta</taxon>
        <taxon>Embryophyta</taxon>
        <taxon>Tracheophyta</taxon>
        <taxon>Spermatophyta</taxon>
        <taxon>Magnoliopsida</taxon>
        <taxon>Liliopsida</taxon>
        <taxon>Asparagales</taxon>
        <taxon>Iridaceae</taxon>
        <taxon>Iridoideae</taxon>
        <taxon>Irideae</taxon>
        <taxon>Iris</taxon>
    </lineage>
</organism>
<evidence type="ECO:0000313" key="3">
    <source>
        <dbReference type="Proteomes" id="UP001140949"/>
    </source>
</evidence>
<reference evidence="2" key="2">
    <citation type="submission" date="2023-04" db="EMBL/GenBank/DDBJ databases">
        <authorList>
            <person name="Bruccoleri R.E."/>
            <person name="Oakeley E.J."/>
            <person name="Faust A.-M."/>
            <person name="Dessus-Babus S."/>
            <person name="Altorfer M."/>
            <person name="Burckhardt D."/>
            <person name="Oertli M."/>
            <person name="Naumann U."/>
            <person name="Petersen F."/>
            <person name="Wong J."/>
        </authorList>
    </citation>
    <scope>NUCLEOTIDE SEQUENCE</scope>
    <source>
        <strain evidence="2">GSM-AAB239-AS_SAM_17_03QT</strain>
        <tissue evidence="2">Leaf</tissue>
    </source>
</reference>
<dbReference type="Proteomes" id="UP001140949">
    <property type="component" value="Unassembled WGS sequence"/>
</dbReference>
<feature type="region of interest" description="Disordered" evidence="1">
    <location>
        <begin position="117"/>
        <end position="149"/>
    </location>
</feature>
<evidence type="ECO:0000313" key="2">
    <source>
        <dbReference type="EMBL" id="KAJ6798501.1"/>
    </source>
</evidence>
<reference evidence="2" key="1">
    <citation type="journal article" date="2023" name="GigaByte">
        <title>Genome assembly of the bearded iris, Iris pallida Lam.</title>
        <authorList>
            <person name="Bruccoleri R.E."/>
            <person name="Oakeley E.J."/>
            <person name="Faust A.M.E."/>
            <person name="Altorfer M."/>
            <person name="Dessus-Babus S."/>
            <person name="Burckhardt D."/>
            <person name="Oertli M."/>
            <person name="Naumann U."/>
            <person name="Petersen F."/>
            <person name="Wong J."/>
        </authorList>
    </citation>
    <scope>NUCLEOTIDE SEQUENCE</scope>
    <source>
        <strain evidence="2">GSM-AAB239-AS_SAM_17_03QT</strain>
    </source>
</reference>
<comment type="caution">
    <text evidence="2">The sequence shown here is derived from an EMBL/GenBank/DDBJ whole genome shotgun (WGS) entry which is preliminary data.</text>
</comment>
<dbReference type="Pfam" id="PF05340">
    <property type="entry name" value="DUF740"/>
    <property type="match status" value="1"/>
</dbReference>
<name>A0AAX6E3E9_IRIPA</name>
<gene>
    <name evidence="2" type="ORF">M6B38_212270</name>
</gene>
<dbReference type="PANTHER" id="PTHR35995:SF1">
    <property type="entry name" value="OS04G0690500 PROTEIN"/>
    <property type="match status" value="1"/>
</dbReference>
<accession>A0AAX6E3E9</accession>
<proteinExistence type="predicted"/>
<dbReference type="EMBL" id="JANAVB010040220">
    <property type="protein sequence ID" value="KAJ6798501.1"/>
    <property type="molecule type" value="Genomic_DNA"/>
</dbReference>
<keyword evidence="3" id="KW-1185">Reference proteome</keyword>
<evidence type="ECO:0000256" key="1">
    <source>
        <dbReference type="SAM" id="MobiDB-lite"/>
    </source>
</evidence>
<dbReference type="InterPro" id="IPR008004">
    <property type="entry name" value="OCTOPUS-like"/>
</dbReference>
<protein>
    <submittedName>
        <fullName evidence="2">Uncharacterized protein</fullName>
    </submittedName>
</protein>
<dbReference type="AlphaFoldDB" id="A0AAX6E3E9"/>